<dbReference type="Gene3D" id="3.30.1490.190">
    <property type="match status" value="1"/>
</dbReference>
<dbReference type="PANTHER" id="PTHR33202:SF6">
    <property type="entry name" value="ZINC UPTAKE REGULATION PROTEIN"/>
    <property type="match status" value="1"/>
</dbReference>
<dbReference type="STRING" id="1123360.thalar_00444"/>
<comment type="cofactor">
    <cofactor evidence="7">
        <name>Zn(2+)</name>
        <dbReference type="ChEBI" id="CHEBI:29105"/>
    </cofactor>
    <text evidence="7">Binds 1 zinc ion per subunit.</text>
</comment>
<comment type="similarity">
    <text evidence="1">Belongs to the Fur family.</text>
</comment>
<dbReference type="GO" id="GO:1900376">
    <property type="term" value="P:regulation of secondary metabolite biosynthetic process"/>
    <property type="evidence" value="ECO:0007669"/>
    <property type="project" value="TreeGrafter"/>
</dbReference>
<evidence type="ECO:0000256" key="5">
    <source>
        <dbReference type="ARBA" id="ARBA00023125"/>
    </source>
</evidence>
<keyword evidence="6" id="KW-0804">Transcription</keyword>
<dbReference type="AlphaFoldDB" id="S9S4A9"/>
<dbReference type="GO" id="GO:0003700">
    <property type="term" value="F:DNA-binding transcription factor activity"/>
    <property type="evidence" value="ECO:0007669"/>
    <property type="project" value="InterPro"/>
</dbReference>
<feature type="binding site" evidence="7">
    <location>
        <position position="154"/>
    </location>
    <ligand>
        <name>Zn(2+)</name>
        <dbReference type="ChEBI" id="CHEBI:29105"/>
    </ligand>
</feature>
<evidence type="ECO:0000256" key="6">
    <source>
        <dbReference type="ARBA" id="ARBA00023163"/>
    </source>
</evidence>
<dbReference type="SUPFAM" id="SSF46785">
    <property type="entry name" value="Winged helix' DNA-binding domain"/>
    <property type="match status" value="1"/>
</dbReference>
<feature type="binding site" evidence="7">
    <location>
        <position position="111"/>
    </location>
    <ligand>
        <name>Zn(2+)</name>
        <dbReference type="ChEBI" id="CHEBI:29105"/>
    </ligand>
</feature>
<feature type="binding site" evidence="7">
    <location>
        <position position="114"/>
    </location>
    <ligand>
        <name>Zn(2+)</name>
        <dbReference type="ChEBI" id="CHEBI:29105"/>
    </ligand>
</feature>
<keyword evidence="9" id="KW-1185">Reference proteome</keyword>
<feature type="binding site" evidence="7">
    <location>
        <position position="151"/>
    </location>
    <ligand>
        <name>Zn(2+)</name>
        <dbReference type="ChEBI" id="CHEBI:29105"/>
    </ligand>
</feature>
<dbReference type="GO" id="GO:0045892">
    <property type="term" value="P:negative regulation of DNA-templated transcription"/>
    <property type="evidence" value="ECO:0007669"/>
    <property type="project" value="TreeGrafter"/>
</dbReference>
<dbReference type="PANTHER" id="PTHR33202">
    <property type="entry name" value="ZINC UPTAKE REGULATION PROTEIN"/>
    <property type="match status" value="1"/>
</dbReference>
<protein>
    <submittedName>
        <fullName evidence="8">Zinc uptake regulation protein ZUR</fullName>
    </submittedName>
</protein>
<dbReference type="InterPro" id="IPR002481">
    <property type="entry name" value="FUR"/>
</dbReference>
<dbReference type="Pfam" id="PF01475">
    <property type="entry name" value="FUR"/>
    <property type="match status" value="1"/>
</dbReference>
<dbReference type="RefSeq" id="WP_021101519.1">
    <property type="nucleotide sequence ID" value="NZ_KE557312.1"/>
</dbReference>
<evidence type="ECO:0000256" key="2">
    <source>
        <dbReference type="ARBA" id="ARBA00022491"/>
    </source>
</evidence>
<evidence type="ECO:0000256" key="4">
    <source>
        <dbReference type="ARBA" id="ARBA00023015"/>
    </source>
</evidence>
<proteinExistence type="inferred from homology"/>
<dbReference type="Proteomes" id="UP000015351">
    <property type="component" value="Unassembled WGS sequence"/>
</dbReference>
<keyword evidence="5" id="KW-0238">DNA-binding</keyword>
<evidence type="ECO:0000256" key="1">
    <source>
        <dbReference type="ARBA" id="ARBA00007957"/>
    </source>
</evidence>
<dbReference type="InterPro" id="IPR036390">
    <property type="entry name" value="WH_DNA-bd_sf"/>
</dbReference>
<dbReference type="Gene3D" id="1.10.10.10">
    <property type="entry name" value="Winged helix-like DNA-binding domain superfamily/Winged helix DNA-binding domain"/>
    <property type="match status" value="1"/>
</dbReference>
<keyword evidence="3 7" id="KW-0862">Zinc</keyword>
<dbReference type="eggNOG" id="COG0735">
    <property type="taxonomic scope" value="Bacteria"/>
</dbReference>
<dbReference type="EMBL" id="AONI01000006">
    <property type="protein sequence ID" value="EPX80999.1"/>
    <property type="molecule type" value="Genomic_DNA"/>
</dbReference>
<keyword evidence="4" id="KW-0805">Transcription regulation</keyword>
<accession>S9S4A9</accession>
<comment type="caution">
    <text evidence="8">The sequence shown here is derived from an EMBL/GenBank/DDBJ whole genome shotgun (WGS) entry which is preliminary data.</text>
</comment>
<keyword evidence="7" id="KW-0479">Metal-binding</keyword>
<dbReference type="GO" id="GO:0005829">
    <property type="term" value="C:cytosol"/>
    <property type="evidence" value="ECO:0007669"/>
    <property type="project" value="TreeGrafter"/>
</dbReference>
<evidence type="ECO:0000313" key="8">
    <source>
        <dbReference type="EMBL" id="EPX80999.1"/>
    </source>
</evidence>
<dbReference type="OrthoDB" id="9801127at2"/>
<organism evidence="8 9">
    <name type="scientific">Litoreibacter arenae DSM 19593</name>
    <dbReference type="NCBI Taxonomy" id="1123360"/>
    <lineage>
        <taxon>Bacteria</taxon>
        <taxon>Pseudomonadati</taxon>
        <taxon>Pseudomonadota</taxon>
        <taxon>Alphaproteobacteria</taxon>
        <taxon>Rhodobacterales</taxon>
        <taxon>Roseobacteraceae</taxon>
        <taxon>Litoreibacter</taxon>
    </lineage>
</organism>
<evidence type="ECO:0000256" key="3">
    <source>
        <dbReference type="ARBA" id="ARBA00022833"/>
    </source>
</evidence>
<dbReference type="PATRIC" id="fig|1123360.3.peg.441"/>
<evidence type="ECO:0000256" key="7">
    <source>
        <dbReference type="PIRSR" id="PIRSR602481-1"/>
    </source>
</evidence>
<keyword evidence="2" id="KW-0678">Repressor</keyword>
<dbReference type="InterPro" id="IPR036388">
    <property type="entry name" value="WH-like_DNA-bd_sf"/>
</dbReference>
<dbReference type="InterPro" id="IPR043135">
    <property type="entry name" value="Fur_C"/>
</dbReference>
<dbReference type="GO" id="GO:0008270">
    <property type="term" value="F:zinc ion binding"/>
    <property type="evidence" value="ECO:0007669"/>
    <property type="project" value="TreeGrafter"/>
</dbReference>
<reference evidence="9" key="1">
    <citation type="journal article" date="2013" name="Stand. Genomic Sci.">
        <title>Genome sequence of the Litoreibacter arenae type strain (DSM 19593(T)), a member of the Roseobacter clade isolated from sea sand.</title>
        <authorList>
            <person name="Riedel T."/>
            <person name="Fiebig A."/>
            <person name="Petersen J."/>
            <person name="Gronow S."/>
            <person name="Kyrpides N.C."/>
            <person name="Goker M."/>
            <person name="Klenk H.P."/>
        </authorList>
    </citation>
    <scope>NUCLEOTIDE SEQUENCE [LARGE SCALE GENOMIC DNA]</scope>
    <source>
        <strain evidence="9">DSM 19593</strain>
    </source>
</reference>
<dbReference type="HOGENOM" id="CLU_096072_2_1_5"/>
<name>S9S4A9_9RHOB</name>
<gene>
    <name evidence="8" type="ORF">thalar_00444</name>
</gene>
<dbReference type="GO" id="GO:0000976">
    <property type="term" value="F:transcription cis-regulatory region binding"/>
    <property type="evidence" value="ECO:0007669"/>
    <property type="project" value="TreeGrafter"/>
</dbReference>
<evidence type="ECO:0000313" key="9">
    <source>
        <dbReference type="Proteomes" id="UP000015351"/>
    </source>
</evidence>
<sequence>MDPLGFKRHDHSSCITEGVAAVAQTCAEEGLQFTPVRKRVLEILLEGHRAIGAYEILDTLRQEGLGSQPPVAYRALDFLVKHGFAHKIERLNAFIACAHPGDAHAPAFLICRSCDAVAETVTAQEGGRLGKAAEATGFTIERTVLEAEGVCPNCQGAAG</sequence>